<dbReference type="RefSeq" id="WP_068219822.1">
    <property type="nucleotide sequence ID" value="NZ_CP139724.1"/>
</dbReference>
<dbReference type="Proteomes" id="UP000075606">
    <property type="component" value="Unassembled WGS sequence"/>
</dbReference>
<keyword evidence="3" id="KW-1185">Reference proteome</keyword>
<dbReference type="Pfam" id="PF13568">
    <property type="entry name" value="OMP_b-brl_2"/>
    <property type="match status" value="1"/>
</dbReference>
<comment type="caution">
    <text evidence="2">The sequence shown here is derived from an EMBL/GenBank/DDBJ whole genome shotgun (WGS) entry which is preliminary data.</text>
</comment>
<protein>
    <recommendedName>
        <fullName evidence="1">Outer membrane protein beta-barrel domain-containing protein</fullName>
    </recommendedName>
</protein>
<dbReference type="STRING" id="333140.AWW68_08390"/>
<evidence type="ECO:0000313" key="2">
    <source>
        <dbReference type="EMBL" id="KYG75838.1"/>
    </source>
</evidence>
<organism evidence="2 3">
    <name type="scientific">Roseivirga spongicola</name>
    <dbReference type="NCBI Taxonomy" id="333140"/>
    <lineage>
        <taxon>Bacteria</taxon>
        <taxon>Pseudomonadati</taxon>
        <taxon>Bacteroidota</taxon>
        <taxon>Cytophagia</taxon>
        <taxon>Cytophagales</taxon>
        <taxon>Roseivirgaceae</taxon>
        <taxon>Roseivirga</taxon>
    </lineage>
</organism>
<reference evidence="2 3" key="1">
    <citation type="submission" date="2016-01" db="EMBL/GenBank/DDBJ databases">
        <title>Genome sequencing of Roseivirga spongicola UST030701-084.</title>
        <authorList>
            <person name="Selvaratnam C."/>
            <person name="Thevarajoo S."/>
            <person name="Goh K.M."/>
            <person name="Ee R."/>
            <person name="Chan K.-G."/>
            <person name="Chong C.S."/>
        </authorList>
    </citation>
    <scope>NUCLEOTIDE SEQUENCE [LARGE SCALE GENOMIC DNA]</scope>
    <source>
        <strain evidence="2 3">UST030701-084</strain>
    </source>
</reference>
<gene>
    <name evidence="2" type="ORF">AWW68_08390</name>
</gene>
<evidence type="ECO:0000313" key="3">
    <source>
        <dbReference type="Proteomes" id="UP000075606"/>
    </source>
</evidence>
<proteinExistence type="predicted"/>
<dbReference type="AlphaFoldDB" id="A0A150XAU6"/>
<sequence length="246" mass="28670">MHTTDVWHQLNIHRAKVIFLLVFLGATSLYAQTRTPGVTLHRLDSDKKKIQYGFFLGAHQNYYGVKYSEAFDTPQYEEISSITSQKSAGFNLGFMVNFRLDDQFTIRTVPVKIGLYQNTMEYNYTDGTVDEQLIESTRIEPGIYLKYRSIRRNNFRMYMVFGGSASLRAGKDDLVTSSDRLEIRRMNAKIEFGIGLERYFEFFKFAPEIRYARGLMNVMNNSSNIYHDGLTRITTHNFTLYLHFSD</sequence>
<dbReference type="OrthoDB" id="1467485at2"/>
<accession>A0A150XAU6</accession>
<evidence type="ECO:0000259" key="1">
    <source>
        <dbReference type="Pfam" id="PF13568"/>
    </source>
</evidence>
<dbReference type="EMBL" id="LRPC01000012">
    <property type="protein sequence ID" value="KYG75838.1"/>
    <property type="molecule type" value="Genomic_DNA"/>
</dbReference>
<name>A0A150XAU6_9BACT</name>
<feature type="domain" description="Outer membrane protein beta-barrel" evidence="1">
    <location>
        <begin position="31"/>
        <end position="219"/>
    </location>
</feature>
<dbReference type="InterPro" id="IPR025665">
    <property type="entry name" value="Beta-barrel_OMP_2"/>
</dbReference>